<dbReference type="AlphaFoldDB" id="A0A2P2NS73"/>
<protein>
    <submittedName>
        <fullName evidence="2">Uncharacterized protein</fullName>
    </submittedName>
</protein>
<reference evidence="2" key="1">
    <citation type="submission" date="2018-02" db="EMBL/GenBank/DDBJ databases">
        <title>Rhizophora mucronata_Transcriptome.</title>
        <authorList>
            <person name="Meera S.P."/>
            <person name="Sreeshan A."/>
            <person name="Augustine A."/>
        </authorList>
    </citation>
    <scope>NUCLEOTIDE SEQUENCE</scope>
    <source>
        <tissue evidence="2">Leaf</tissue>
    </source>
</reference>
<sequence length="34" mass="4174">MLICSSIDYVYPIYVFWAMMMLLCMKYRFLEDAI</sequence>
<dbReference type="EMBL" id="GGEC01064873">
    <property type="protein sequence ID" value="MBX45357.1"/>
    <property type="molecule type" value="Transcribed_RNA"/>
</dbReference>
<name>A0A2P2NS73_RHIMU</name>
<keyword evidence="1" id="KW-1133">Transmembrane helix</keyword>
<organism evidence="2">
    <name type="scientific">Rhizophora mucronata</name>
    <name type="common">Asiatic mangrove</name>
    <dbReference type="NCBI Taxonomy" id="61149"/>
    <lineage>
        <taxon>Eukaryota</taxon>
        <taxon>Viridiplantae</taxon>
        <taxon>Streptophyta</taxon>
        <taxon>Embryophyta</taxon>
        <taxon>Tracheophyta</taxon>
        <taxon>Spermatophyta</taxon>
        <taxon>Magnoliopsida</taxon>
        <taxon>eudicotyledons</taxon>
        <taxon>Gunneridae</taxon>
        <taxon>Pentapetalae</taxon>
        <taxon>rosids</taxon>
        <taxon>fabids</taxon>
        <taxon>Malpighiales</taxon>
        <taxon>Rhizophoraceae</taxon>
        <taxon>Rhizophora</taxon>
    </lineage>
</organism>
<evidence type="ECO:0000313" key="2">
    <source>
        <dbReference type="EMBL" id="MBX45357.1"/>
    </source>
</evidence>
<proteinExistence type="predicted"/>
<keyword evidence="1" id="KW-0812">Transmembrane</keyword>
<accession>A0A2P2NS73</accession>
<feature type="transmembrane region" description="Helical" evidence="1">
    <location>
        <begin position="12"/>
        <end position="30"/>
    </location>
</feature>
<keyword evidence="1" id="KW-0472">Membrane</keyword>
<evidence type="ECO:0000256" key="1">
    <source>
        <dbReference type="SAM" id="Phobius"/>
    </source>
</evidence>